<dbReference type="InterPro" id="IPR002898">
    <property type="entry name" value="MotA_ExbB_proton_chnl"/>
</dbReference>
<dbReference type="Proteomes" id="UP001139971">
    <property type="component" value="Unassembled WGS sequence"/>
</dbReference>
<keyword evidence="10" id="KW-1185">Reference proteome</keyword>
<evidence type="ECO:0000313" key="10">
    <source>
        <dbReference type="Proteomes" id="UP001139971"/>
    </source>
</evidence>
<keyword evidence="6" id="KW-0653">Protein transport</keyword>
<dbReference type="PANTHER" id="PTHR30625">
    <property type="entry name" value="PROTEIN TOLQ"/>
    <property type="match status" value="1"/>
</dbReference>
<evidence type="ECO:0000256" key="2">
    <source>
        <dbReference type="ARBA" id="ARBA00022475"/>
    </source>
</evidence>
<evidence type="ECO:0000256" key="1">
    <source>
        <dbReference type="ARBA" id="ARBA00004651"/>
    </source>
</evidence>
<keyword evidence="5 7" id="KW-0472">Membrane</keyword>
<dbReference type="GO" id="GO:0005886">
    <property type="term" value="C:plasma membrane"/>
    <property type="evidence" value="ECO:0007669"/>
    <property type="project" value="UniProtKB-SubCell"/>
</dbReference>
<dbReference type="PANTHER" id="PTHR30625:SF11">
    <property type="entry name" value="MOTA_TOLQ_EXBB PROTON CHANNEL DOMAIN-CONTAINING PROTEIN"/>
    <property type="match status" value="1"/>
</dbReference>
<comment type="similarity">
    <text evidence="6">Belongs to the exbB/tolQ family.</text>
</comment>
<name>A0A9X3YMT0_9GAMM</name>
<feature type="transmembrane region" description="Helical" evidence="7">
    <location>
        <begin position="145"/>
        <end position="166"/>
    </location>
</feature>
<proteinExistence type="inferred from homology"/>
<dbReference type="InterPro" id="IPR050790">
    <property type="entry name" value="ExbB/TolQ_transport"/>
</dbReference>
<reference evidence="9" key="1">
    <citation type="submission" date="2023-02" db="EMBL/GenBank/DDBJ databases">
        <title>Tahibacter soli sp. nov. isolated from soil.</title>
        <authorList>
            <person name="Baek J.H."/>
            <person name="Lee J.K."/>
            <person name="Choi D.G."/>
            <person name="Jeon C.O."/>
        </authorList>
    </citation>
    <scope>NUCLEOTIDE SEQUENCE</scope>
    <source>
        <strain evidence="9">BL</strain>
    </source>
</reference>
<gene>
    <name evidence="9" type="ORF">OD750_021885</name>
</gene>
<evidence type="ECO:0000256" key="4">
    <source>
        <dbReference type="ARBA" id="ARBA00022989"/>
    </source>
</evidence>
<evidence type="ECO:0000256" key="3">
    <source>
        <dbReference type="ARBA" id="ARBA00022692"/>
    </source>
</evidence>
<dbReference type="GO" id="GO:0017038">
    <property type="term" value="P:protein import"/>
    <property type="evidence" value="ECO:0007669"/>
    <property type="project" value="TreeGrafter"/>
</dbReference>
<dbReference type="AlphaFoldDB" id="A0A9X3YMT0"/>
<dbReference type="RefSeq" id="WP_263544386.1">
    <property type="nucleotide sequence ID" value="NZ_JAOVZO020000020.1"/>
</dbReference>
<keyword evidence="2" id="KW-1003">Cell membrane</keyword>
<feature type="transmembrane region" description="Helical" evidence="7">
    <location>
        <begin position="101"/>
        <end position="125"/>
    </location>
</feature>
<dbReference type="Pfam" id="PF01618">
    <property type="entry name" value="MotA_ExbB"/>
    <property type="match status" value="1"/>
</dbReference>
<evidence type="ECO:0000313" key="9">
    <source>
        <dbReference type="EMBL" id="MDC8015202.1"/>
    </source>
</evidence>
<evidence type="ECO:0000259" key="8">
    <source>
        <dbReference type="Pfam" id="PF01618"/>
    </source>
</evidence>
<evidence type="ECO:0000256" key="5">
    <source>
        <dbReference type="ARBA" id="ARBA00023136"/>
    </source>
</evidence>
<keyword evidence="4 7" id="KW-1133">Transmembrane helix</keyword>
<feature type="domain" description="MotA/TolQ/ExbB proton channel" evidence="8">
    <location>
        <begin position="61"/>
        <end position="182"/>
    </location>
</feature>
<comment type="subcellular location">
    <subcellularLocation>
        <location evidence="1">Cell membrane</location>
        <topology evidence="1">Multi-pass membrane protein</topology>
    </subcellularLocation>
    <subcellularLocation>
        <location evidence="6">Membrane</location>
        <topology evidence="6">Multi-pass membrane protein</topology>
    </subcellularLocation>
</comment>
<evidence type="ECO:0000256" key="7">
    <source>
        <dbReference type="SAM" id="Phobius"/>
    </source>
</evidence>
<accession>A0A9X3YMT0</accession>
<evidence type="ECO:0000256" key="6">
    <source>
        <dbReference type="RuleBase" id="RU004057"/>
    </source>
</evidence>
<keyword evidence="3 7" id="KW-0812">Transmembrane</keyword>
<organism evidence="9 10">
    <name type="scientific">Tahibacter soli</name>
    <dbReference type="NCBI Taxonomy" id="2983605"/>
    <lineage>
        <taxon>Bacteria</taxon>
        <taxon>Pseudomonadati</taxon>
        <taxon>Pseudomonadota</taxon>
        <taxon>Gammaproteobacteria</taxon>
        <taxon>Lysobacterales</taxon>
        <taxon>Rhodanobacteraceae</taxon>
        <taxon>Tahibacter</taxon>
    </lineage>
</organism>
<sequence>MAGGWALAPILVCSAMALAIILERFWTLRRKAVIPPELGEQVRAWARTRKLDPSHIDTLSKNSPLGELLAAALNVRNRPREIIKERIEDTGRHVVHRLERFLNTLGTIALISPLLGLLGTVIGLIRMFLAVMVHGIGDAQQMAGGIGEALVCTALGLVVAVPAYVFHRFFRSKVAGLVVGMEKEATSLLDELAAQSAAETAAAPGGTVRAVR</sequence>
<keyword evidence="6" id="KW-0813">Transport</keyword>
<feature type="transmembrane region" description="Helical" evidence="7">
    <location>
        <begin position="6"/>
        <end position="26"/>
    </location>
</feature>
<protein>
    <submittedName>
        <fullName evidence="9">MotA/TolQ/ExbB proton channel family protein</fullName>
    </submittedName>
</protein>
<dbReference type="EMBL" id="JAOVZO020000020">
    <property type="protein sequence ID" value="MDC8015202.1"/>
    <property type="molecule type" value="Genomic_DNA"/>
</dbReference>
<comment type="caution">
    <text evidence="9">The sequence shown here is derived from an EMBL/GenBank/DDBJ whole genome shotgun (WGS) entry which is preliminary data.</text>
</comment>